<accession>A0A9N8H9F6</accession>
<dbReference type="Proteomes" id="UP001153069">
    <property type="component" value="Unassembled WGS sequence"/>
</dbReference>
<feature type="region of interest" description="Disordered" evidence="1">
    <location>
        <begin position="52"/>
        <end position="98"/>
    </location>
</feature>
<evidence type="ECO:0000313" key="2">
    <source>
        <dbReference type="EMBL" id="CAB9506066.1"/>
    </source>
</evidence>
<dbReference type="EMBL" id="CAICTM010000252">
    <property type="protein sequence ID" value="CAB9506066.1"/>
    <property type="molecule type" value="Genomic_DNA"/>
</dbReference>
<evidence type="ECO:0000313" key="3">
    <source>
        <dbReference type="Proteomes" id="UP001153069"/>
    </source>
</evidence>
<evidence type="ECO:0000256" key="1">
    <source>
        <dbReference type="SAM" id="MobiDB-lite"/>
    </source>
</evidence>
<reference evidence="2" key="1">
    <citation type="submission" date="2020-06" db="EMBL/GenBank/DDBJ databases">
        <authorList>
            <consortium name="Plant Systems Biology data submission"/>
        </authorList>
    </citation>
    <scope>NUCLEOTIDE SEQUENCE</scope>
    <source>
        <strain evidence="2">D6</strain>
    </source>
</reference>
<comment type="caution">
    <text evidence="2">The sequence shown here is derived from an EMBL/GenBank/DDBJ whole genome shotgun (WGS) entry which is preliminary data.</text>
</comment>
<keyword evidence="3" id="KW-1185">Reference proteome</keyword>
<feature type="compositionally biased region" description="Basic and acidic residues" evidence="1">
    <location>
        <begin position="59"/>
        <end position="87"/>
    </location>
</feature>
<name>A0A9N8H9F6_9STRA</name>
<dbReference type="AlphaFoldDB" id="A0A9N8H9F6"/>
<protein>
    <submittedName>
        <fullName evidence="2">Uncharacterized protein</fullName>
    </submittedName>
</protein>
<sequence length="223" mass="24862">MPTTRRTQRPVIDIFNRPDQTHQGNNITDSEAFRVSANSAANETDSDFALFGADEVENERENYGENKEIHSDDDDSKVNDGKVESKEGGIAAPTQPAQIEGIFEVEQEWEDRYNDSDSSSSSFESDKPHFRVTRESARQAAAVAAEKAKQQQPPLEHKVTDMTSFLRVFLNSDGAAVGLPFRRAVDAVIVISKHRKLCIFSFLFMVRIVGCITGQQQMVVLHG</sequence>
<proteinExistence type="predicted"/>
<feature type="region of interest" description="Disordered" evidence="1">
    <location>
        <begin position="1"/>
        <end position="28"/>
    </location>
</feature>
<organism evidence="2 3">
    <name type="scientific">Seminavis robusta</name>
    <dbReference type="NCBI Taxonomy" id="568900"/>
    <lineage>
        <taxon>Eukaryota</taxon>
        <taxon>Sar</taxon>
        <taxon>Stramenopiles</taxon>
        <taxon>Ochrophyta</taxon>
        <taxon>Bacillariophyta</taxon>
        <taxon>Bacillariophyceae</taxon>
        <taxon>Bacillariophycidae</taxon>
        <taxon>Naviculales</taxon>
        <taxon>Naviculaceae</taxon>
        <taxon>Seminavis</taxon>
    </lineage>
</organism>
<gene>
    <name evidence="2" type="ORF">SEMRO_253_G099740.1</name>
</gene>